<dbReference type="Proteomes" id="UP001529369">
    <property type="component" value="Unassembled WGS sequence"/>
</dbReference>
<keyword evidence="3 5" id="KW-1133">Transmembrane helix</keyword>
<feature type="transmembrane region" description="Helical" evidence="5">
    <location>
        <begin position="175"/>
        <end position="195"/>
    </location>
</feature>
<gene>
    <name evidence="7" type="ORF">QWZ14_31275</name>
</gene>
<organism evidence="7 8">
    <name type="scientific">Paeniroseomonas aquatica</name>
    <dbReference type="NCBI Taxonomy" id="373043"/>
    <lineage>
        <taxon>Bacteria</taxon>
        <taxon>Pseudomonadati</taxon>
        <taxon>Pseudomonadota</taxon>
        <taxon>Alphaproteobacteria</taxon>
        <taxon>Acetobacterales</taxon>
        <taxon>Acetobacteraceae</taxon>
        <taxon>Paeniroseomonas</taxon>
    </lineage>
</organism>
<dbReference type="InterPro" id="IPR007016">
    <property type="entry name" value="O-antigen_ligase-rel_domated"/>
</dbReference>
<dbReference type="RefSeq" id="WP_290321004.1">
    <property type="nucleotide sequence ID" value="NZ_JAUFPN010000310.1"/>
</dbReference>
<feature type="transmembrane region" description="Helical" evidence="5">
    <location>
        <begin position="36"/>
        <end position="59"/>
    </location>
</feature>
<evidence type="ECO:0000256" key="5">
    <source>
        <dbReference type="SAM" id="Phobius"/>
    </source>
</evidence>
<evidence type="ECO:0000256" key="2">
    <source>
        <dbReference type="ARBA" id="ARBA00022692"/>
    </source>
</evidence>
<dbReference type="Pfam" id="PF04932">
    <property type="entry name" value="Wzy_C"/>
    <property type="match status" value="1"/>
</dbReference>
<dbReference type="GO" id="GO:0016874">
    <property type="term" value="F:ligase activity"/>
    <property type="evidence" value="ECO:0007669"/>
    <property type="project" value="UniProtKB-KW"/>
</dbReference>
<feature type="transmembrane region" description="Helical" evidence="5">
    <location>
        <begin position="415"/>
        <end position="433"/>
    </location>
</feature>
<evidence type="ECO:0000313" key="7">
    <source>
        <dbReference type="EMBL" id="MDN3568882.1"/>
    </source>
</evidence>
<comment type="caution">
    <text evidence="7">The sequence shown here is derived from an EMBL/GenBank/DDBJ whole genome shotgun (WGS) entry which is preliminary data.</text>
</comment>
<keyword evidence="2 5" id="KW-0812">Transmembrane</keyword>
<feature type="transmembrane region" description="Helical" evidence="5">
    <location>
        <begin position="131"/>
        <end position="150"/>
    </location>
</feature>
<evidence type="ECO:0000259" key="6">
    <source>
        <dbReference type="Pfam" id="PF04932"/>
    </source>
</evidence>
<protein>
    <submittedName>
        <fullName evidence="7">O-antigen ligase family protein</fullName>
    </submittedName>
</protein>
<dbReference type="PANTHER" id="PTHR37422">
    <property type="entry name" value="TEICHURONIC ACID BIOSYNTHESIS PROTEIN TUAE"/>
    <property type="match status" value="1"/>
</dbReference>
<comment type="subcellular location">
    <subcellularLocation>
        <location evidence="1">Membrane</location>
        <topology evidence="1">Multi-pass membrane protein</topology>
    </subcellularLocation>
</comment>
<keyword evidence="8" id="KW-1185">Reference proteome</keyword>
<feature type="transmembrane region" description="Helical" evidence="5">
    <location>
        <begin position="389"/>
        <end position="409"/>
    </location>
</feature>
<proteinExistence type="predicted"/>
<reference evidence="8" key="1">
    <citation type="journal article" date="2019" name="Int. J. Syst. Evol. Microbiol.">
        <title>The Global Catalogue of Microorganisms (GCM) 10K type strain sequencing project: providing services to taxonomists for standard genome sequencing and annotation.</title>
        <authorList>
            <consortium name="The Broad Institute Genomics Platform"/>
            <consortium name="The Broad Institute Genome Sequencing Center for Infectious Disease"/>
            <person name="Wu L."/>
            <person name="Ma J."/>
        </authorList>
    </citation>
    <scope>NUCLEOTIDE SEQUENCE [LARGE SCALE GENOMIC DNA]</scope>
    <source>
        <strain evidence="8">CECT 7131</strain>
    </source>
</reference>
<name>A0ABT8AGE9_9PROT</name>
<feature type="transmembrane region" description="Helical" evidence="5">
    <location>
        <begin position="66"/>
        <end position="84"/>
    </location>
</feature>
<accession>A0ABT8AGE9</accession>
<feature type="transmembrane region" description="Helical" evidence="5">
    <location>
        <begin position="104"/>
        <end position="119"/>
    </location>
</feature>
<feature type="transmembrane region" description="Helical" evidence="5">
    <location>
        <begin position="216"/>
        <end position="237"/>
    </location>
</feature>
<dbReference type="PANTHER" id="PTHR37422:SF13">
    <property type="entry name" value="LIPOPOLYSACCHARIDE BIOSYNTHESIS PROTEIN PA4999-RELATED"/>
    <property type="match status" value="1"/>
</dbReference>
<dbReference type="InterPro" id="IPR051533">
    <property type="entry name" value="WaaL-like"/>
</dbReference>
<evidence type="ECO:0000256" key="1">
    <source>
        <dbReference type="ARBA" id="ARBA00004141"/>
    </source>
</evidence>
<feature type="domain" description="O-antigen ligase-related" evidence="6">
    <location>
        <begin position="199"/>
        <end position="361"/>
    </location>
</feature>
<keyword evidence="7" id="KW-0436">Ligase</keyword>
<evidence type="ECO:0000256" key="4">
    <source>
        <dbReference type="ARBA" id="ARBA00023136"/>
    </source>
</evidence>
<evidence type="ECO:0000313" key="8">
    <source>
        <dbReference type="Proteomes" id="UP001529369"/>
    </source>
</evidence>
<feature type="transmembrane region" description="Helical" evidence="5">
    <location>
        <begin position="348"/>
        <end position="368"/>
    </location>
</feature>
<sequence>MSGIALGRTATASLGDRYIPVLALGLLGYAALGKGFAYLGLPPLFIGEILLGFGLLALWQAGTLPAVFTALPNLLLAAMAAWVAARTLPFLGRHGVDALRDSVIILYGAFGVIVCGLILERPERLNRIFRLFAGFAAWYGPGGWTLYYLGKVARNIGVGWPGSGMPLIAIRPGEVAVHVAGSAVFALLFFGRTGLLRSALLLMSIAMVSAQSRGGMLAILLPLGVACLVSGRLAGMLRMGAIGAALLAGAHVAQIEVSLPPDNRVISAEQLLMNAASIVGAPGEGDLDGTKLWRLRWWEAIRNYTLHGPLFWTGQGFGMNLAEEDGFVVGLEHGGAVVRSPHNASMTILARAGVPGLALWALLLAAWLGMMAMNILEARLAGEPRWADWFLFLACYLAAAVIDASFDVALEGPMLGIWFWTIFGIGVGSSMVFRARGRAA</sequence>
<evidence type="ECO:0000256" key="3">
    <source>
        <dbReference type="ARBA" id="ARBA00022989"/>
    </source>
</evidence>
<keyword evidence="4 5" id="KW-0472">Membrane</keyword>
<dbReference type="EMBL" id="JAUFPN010000310">
    <property type="protein sequence ID" value="MDN3568882.1"/>
    <property type="molecule type" value="Genomic_DNA"/>
</dbReference>